<reference evidence="1 2" key="1">
    <citation type="submission" date="2021-06" db="EMBL/GenBank/DDBJ databases">
        <title>Caerostris darwini draft genome.</title>
        <authorList>
            <person name="Kono N."/>
            <person name="Arakawa K."/>
        </authorList>
    </citation>
    <scope>NUCLEOTIDE SEQUENCE [LARGE SCALE GENOMIC DNA]</scope>
</reference>
<keyword evidence="2" id="KW-1185">Reference proteome</keyword>
<sequence>MTDLSDLMEFISLFLSKAKHFSADRIAINVSRQRQPFLLTTSVWLVCLYRQLSCTGEMIVPVPCTGVGRHFMNRRVRRYLGGSFHFMASKVFGTCRKNEECLGCRW</sequence>
<gene>
    <name evidence="1" type="ORF">CDAR_24511</name>
</gene>
<protein>
    <submittedName>
        <fullName evidence="1">Uncharacterized protein</fullName>
    </submittedName>
</protein>
<evidence type="ECO:0000313" key="2">
    <source>
        <dbReference type="Proteomes" id="UP001054837"/>
    </source>
</evidence>
<accession>A0AAV4SHY8</accession>
<proteinExistence type="predicted"/>
<comment type="caution">
    <text evidence="1">The sequence shown here is derived from an EMBL/GenBank/DDBJ whole genome shotgun (WGS) entry which is preliminary data.</text>
</comment>
<evidence type="ECO:0000313" key="1">
    <source>
        <dbReference type="EMBL" id="GIY31458.1"/>
    </source>
</evidence>
<dbReference type="EMBL" id="BPLQ01007675">
    <property type="protein sequence ID" value="GIY31458.1"/>
    <property type="molecule type" value="Genomic_DNA"/>
</dbReference>
<dbReference type="Proteomes" id="UP001054837">
    <property type="component" value="Unassembled WGS sequence"/>
</dbReference>
<organism evidence="1 2">
    <name type="scientific">Caerostris darwini</name>
    <dbReference type="NCBI Taxonomy" id="1538125"/>
    <lineage>
        <taxon>Eukaryota</taxon>
        <taxon>Metazoa</taxon>
        <taxon>Ecdysozoa</taxon>
        <taxon>Arthropoda</taxon>
        <taxon>Chelicerata</taxon>
        <taxon>Arachnida</taxon>
        <taxon>Araneae</taxon>
        <taxon>Araneomorphae</taxon>
        <taxon>Entelegynae</taxon>
        <taxon>Araneoidea</taxon>
        <taxon>Araneidae</taxon>
        <taxon>Caerostris</taxon>
    </lineage>
</organism>
<name>A0AAV4SHY8_9ARAC</name>
<dbReference type="AlphaFoldDB" id="A0AAV4SHY8"/>